<gene>
    <name evidence="9" type="primary">20354536</name>
    <name evidence="8" type="ORF">GGTG_14078</name>
</gene>
<reference evidence="9" key="4">
    <citation type="journal article" date="2015" name="G3 (Bethesda)">
        <title>Genome sequences of three phytopathogenic species of the Magnaporthaceae family of fungi.</title>
        <authorList>
            <person name="Okagaki L.H."/>
            <person name="Nunes C.C."/>
            <person name="Sailsbery J."/>
            <person name="Clay B."/>
            <person name="Brown D."/>
            <person name="John T."/>
            <person name="Oh Y."/>
            <person name="Young N."/>
            <person name="Fitzgerald M."/>
            <person name="Haas B.J."/>
            <person name="Zeng Q."/>
            <person name="Young S."/>
            <person name="Adiconis X."/>
            <person name="Fan L."/>
            <person name="Levin J.Z."/>
            <person name="Mitchell T.K."/>
            <person name="Okubara P.A."/>
            <person name="Farman M.L."/>
            <person name="Kohn L.M."/>
            <person name="Birren B."/>
            <person name="Ma L.-J."/>
            <person name="Dean R.A."/>
        </authorList>
    </citation>
    <scope>NUCLEOTIDE SEQUENCE</scope>
    <source>
        <strain evidence="9">R3-111a-1</strain>
    </source>
</reference>
<dbReference type="RefSeq" id="XP_009230269.1">
    <property type="nucleotide sequence ID" value="XM_009232005.1"/>
</dbReference>
<reference evidence="8" key="2">
    <citation type="submission" date="2010-07" db="EMBL/GenBank/DDBJ databases">
        <authorList>
            <consortium name="The Broad Institute Genome Sequencing Platform"/>
            <consortium name="Broad Institute Genome Sequencing Center for Infectious Disease"/>
            <person name="Ma L.-J."/>
            <person name="Dead R."/>
            <person name="Young S."/>
            <person name="Zeng Q."/>
            <person name="Koehrsen M."/>
            <person name="Alvarado L."/>
            <person name="Berlin A."/>
            <person name="Chapman S.B."/>
            <person name="Chen Z."/>
            <person name="Freedman E."/>
            <person name="Gellesch M."/>
            <person name="Goldberg J."/>
            <person name="Griggs A."/>
            <person name="Gujja S."/>
            <person name="Heilman E.R."/>
            <person name="Heiman D."/>
            <person name="Hepburn T."/>
            <person name="Howarth C."/>
            <person name="Jen D."/>
            <person name="Larson L."/>
            <person name="Mehta T."/>
            <person name="Neiman D."/>
            <person name="Pearson M."/>
            <person name="Roberts A."/>
            <person name="Saif S."/>
            <person name="Shea T."/>
            <person name="Shenoy N."/>
            <person name="Sisk P."/>
            <person name="Stolte C."/>
            <person name="Sykes S."/>
            <person name="Walk T."/>
            <person name="White J."/>
            <person name="Yandava C."/>
            <person name="Haas B."/>
            <person name="Nusbaum C."/>
            <person name="Birren B."/>
        </authorList>
    </citation>
    <scope>NUCLEOTIDE SEQUENCE</scope>
    <source>
        <strain evidence="8">R3-111a-1</strain>
    </source>
</reference>
<keyword evidence="10" id="KW-1185">Reference proteome</keyword>
<dbReference type="VEuPathDB" id="FungiDB:GGTG_14078"/>
<evidence type="ECO:0000313" key="8">
    <source>
        <dbReference type="EMBL" id="EJT68340.1"/>
    </source>
</evidence>
<dbReference type="PROSITE" id="PS51382">
    <property type="entry name" value="SPX"/>
    <property type="match status" value="1"/>
</dbReference>
<keyword evidence="3" id="KW-0862">Zinc</keyword>
<evidence type="ECO:0000313" key="10">
    <source>
        <dbReference type="Proteomes" id="UP000006039"/>
    </source>
</evidence>
<dbReference type="OrthoDB" id="5588846at2759"/>
<dbReference type="PROSITE" id="PS50089">
    <property type="entry name" value="ZF_RING_2"/>
    <property type="match status" value="1"/>
</dbReference>
<dbReference type="SUPFAM" id="SSF57850">
    <property type="entry name" value="RING/U-box"/>
    <property type="match status" value="1"/>
</dbReference>
<name>J3PKL5_GAET3</name>
<dbReference type="EMBL" id="GL385519">
    <property type="protein sequence ID" value="EJT68340.1"/>
    <property type="molecule type" value="Genomic_DNA"/>
</dbReference>
<reference evidence="10" key="1">
    <citation type="submission" date="2010-07" db="EMBL/GenBank/DDBJ databases">
        <title>The genome sequence of Gaeumannomyces graminis var. tritici strain R3-111a-1.</title>
        <authorList>
            <consortium name="The Broad Institute Genome Sequencing Platform"/>
            <person name="Ma L.-J."/>
            <person name="Dead R."/>
            <person name="Young S."/>
            <person name="Zeng Q."/>
            <person name="Koehrsen M."/>
            <person name="Alvarado L."/>
            <person name="Berlin A."/>
            <person name="Chapman S.B."/>
            <person name="Chen Z."/>
            <person name="Freedman E."/>
            <person name="Gellesch M."/>
            <person name="Goldberg J."/>
            <person name="Griggs A."/>
            <person name="Gujja S."/>
            <person name="Heilman E.R."/>
            <person name="Heiman D."/>
            <person name="Hepburn T."/>
            <person name="Howarth C."/>
            <person name="Jen D."/>
            <person name="Larson L."/>
            <person name="Mehta T."/>
            <person name="Neiman D."/>
            <person name="Pearson M."/>
            <person name="Roberts A."/>
            <person name="Saif S."/>
            <person name="Shea T."/>
            <person name="Shenoy N."/>
            <person name="Sisk P."/>
            <person name="Stolte C."/>
            <person name="Sykes S."/>
            <person name="Walk T."/>
            <person name="White J."/>
            <person name="Yandava C."/>
            <person name="Haas B."/>
            <person name="Nusbaum C."/>
            <person name="Birren B."/>
        </authorList>
    </citation>
    <scope>NUCLEOTIDE SEQUENCE [LARGE SCALE GENOMIC DNA]</scope>
    <source>
        <strain evidence="10">R3-111a-1</strain>
    </source>
</reference>
<evidence type="ECO:0000256" key="1">
    <source>
        <dbReference type="ARBA" id="ARBA00022723"/>
    </source>
</evidence>
<dbReference type="InterPro" id="IPR004331">
    <property type="entry name" value="SPX_dom"/>
</dbReference>
<dbReference type="InterPro" id="IPR017907">
    <property type="entry name" value="Znf_RING_CS"/>
</dbReference>
<evidence type="ECO:0000259" key="7">
    <source>
        <dbReference type="PROSITE" id="PS51382"/>
    </source>
</evidence>
<evidence type="ECO:0000259" key="6">
    <source>
        <dbReference type="PROSITE" id="PS50089"/>
    </source>
</evidence>
<dbReference type="PANTHER" id="PTHR23327">
    <property type="entry name" value="RING FINGER PROTEIN 127"/>
    <property type="match status" value="1"/>
</dbReference>
<reference evidence="8" key="3">
    <citation type="submission" date="2010-09" db="EMBL/GenBank/DDBJ databases">
        <title>Annotation of Gaeumannomyces graminis var. tritici R3-111a-1.</title>
        <authorList>
            <consortium name="The Broad Institute Genome Sequencing Platform"/>
            <person name="Ma L.-J."/>
            <person name="Dead R."/>
            <person name="Young S.K."/>
            <person name="Zeng Q."/>
            <person name="Gargeya S."/>
            <person name="Fitzgerald M."/>
            <person name="Haas B."/>
            <person name="Abouelleil A."/>
            <person name="Alvarado L."/>
            <person name="Arachchi H.M."/>
            <person name="Berlin A."/>
            <person name="Brown A."/>
            <person name="Chapman S.B."/>
            <person name="Chen Z."/>
            <person name="Dunbar C."/>
            <person name="Freedman E."/>
            <person name="Gearin G."/>
            <person name="Gellesch M."/>
            <person name="Goldberg J."/>
            <person name="Griggs A."/>
            <person name="Gujja S."/>
            <person name="Heiman D."/>
            <person name="Howarth C."/>
            <person name="Larson L."/>
            <person name="Lui A."/>
            <person name="MacDonald P.J.P."/>
            <person name="Mehta T."/>
            <person name="Montmayeur A."/>
            <person name="Murphy C."/>
            <person name="Neiman D."/>
            <person name="Pearson M."/>
            <person name="Priest M."/>
            <person name="Roberts A."/>
            <person name="Saif S."/>
            <person name="Shea T."/>
            <person name="Shenoy N."/>
            <person name="Sisk P."/>
            <person name="Stolte C."/>
            <person name="Sykes S."/>
            <person name="Yandava C."/>
            <person name="Wortman J."/>
            <person name="Nusbaum C."/>
            <person name="Birren B."/>
        </authorList>
    </citation>
    <scope>NUCLEOTIDE SEQUENCE</scope>
    <source>
        <strain evidence="8">R3-111a-1</strain>
    </source>
</reference>
<proteinExistence type="predicted"/>
<dbReference type="STRING" id="644352.J3PKL5"/>
<dbReference type="EnsemblFungi" id="EJT68340">
    <property type="protein sequence ID" value="EJT68340"/>
    <property type="gene ID" value="GGTG_14078"/>
</dbReference>
<dbReference type="HOGENOM" id="CLU_017137_2_1_1"/>
<dbReference type="eggNOG" id="KOG4159">
    <property type="taxonomic scope" value="Eukaryota"/>
</dbReference>
<keyword evidence="2 4" id="KW-0863">Zinc-finger</keyword>
<dbReference type="SMART" id="SM00184">
    <property type="entry name" value="RING"/>
    <property type="match status" value="1"/>
</dbReference>
<dbReference type="AlphaFoldDB" id="J3PKL5"/>
<dbReference type="InterPro" id="IPR001841">
    <property type="entry name" value="Znf_RING"/>
</dbReference>
<evidence type="ECO:0000256" key="5">
    <source>
        <dbReference type="SAM" id="MobiDB-lite"/>
    </source>
</evidence>
<dbReference type="GeneID" id="20354536"/>
<dbReference type="Proteomes" id="UP000006039">
    <property type="component" value="Unassembled WGS sequence"/>
</dbReference>
<evidence type="ECO:0000256" key="4">
    <source>
        <dbReference type="PROSITE-ProRule" id="PRU00175"/>
    </source>
</evidence>
<reference evidence="9" key="5">
    <citation type="submission" date="2018-04" db="UniProtKB">
        <authorList>
            <consortium name="EnsemblFungi"/>
        </authorList>
    </citation>
    <scope>IDENTIFICATION</scope>
    <source>
        <strain evidence="9">R3-111a-1</strain>
    </source>
</reference>
<dbReference type="GO" id="GO:0008270">
    <property type="term" value="F:zinc ion binding"/>
    <property type="evidence" value="ECO:0007669"/>
    <property type="project" value="UniProtKB-KW"/>
</dbReference>
<keyword evidence="1" id="KW-0479">Metal-binding</keyword>
<feature type="region of interest" description="Disordered" evidence="5">
    <location>
        <begin position="116"/>
        <end position="179"/>
    </location>
</feature>
<sequence length="474" mass="53773">MKFAREFREALRRENYPPRWVDSAIPYGQLKKCLKKVQRELAELGLDADTLRQLLAAHALSEHGDSVPLASYELGAGPSRPLRPRLTVFIHLEDGEAVDAALTPTSREFLQKLSSGQVPIHHHHHTDSASTRSSSILSTPTSPLSPTSSASASLASGGHSTDSDESSPDTQAEPAKETERIEVPLTFDCEFFDLLQSDVWLLDALQDEEEAAISKRIASLGEQMGQLTRPAKFHKTDLNRWREVFELYLDAQVFFSTCERDHGARTSAKALEQLVWFQREVNDRGLIQQFKLPASRDAYTRFLNLNSELLRNLKFQELNRVAVAKILKKFDKRTSLGVSGSFPQTISRRFLSESVAKDLCAQVSSQVVSTVPRVDDYTCPVCLSIAYLPVRLKCRHVFCVRCVVKMQRECKQQCPMCRQKVVMQADLRNLDHELARYMDLYFKKETKEKQKSNDLERGIEMFGENYKPDSCLVM</sequence>
<feature type="compositionally biased region" description="Low complexity" evidence="5">
    <location>
        <begin position="128"/>
        <end position="160"/>
    </location>
</feature>
<dbReference type="InterPro" id="IPR013083">
    <property type="entry name" value="Znf_RING/FYVE/PHD"/>
</dbReference>
<dbReference type="PROSITE" id="PS00518">
    <property type="entry name" value="ZF_RING_1"/>
    <property type="match status" value="1"/>
</dbReference>
<evidence type="ECO:0000313" key="9">
    <source>
        <dbReference type="EnsemblFungi" id="EJT68340"/>
    </source>
</evidence>
<evidence type="ECO:0000256" key="2">
    <source>
        <dbReference type="ARBA" id="ARBA00022771"/>
    </source>
</evidence>
<feature type="domain" description="SPX" evidence="7">
    <location>
        <begin position="1"/>
        <end position="344"/>
    </location>
</feature>
<dbReference type="Gene3D" id="3.30.40.10">
    <property type="entry name" value="Zinc/RING finger domain, C3HC4 (zinc finger)"/>
    <property type="match status" value="1"/>
</dbReference>
<dbReference type="Pfam" id="PF00097">
    <property type="entry name" value="zf-C3HC4"/>
    <property type="match status" value="1"/>
</dbReference>
<dbReference type="InterPro" id="IPR018957">
    <property type="entry name" value="Znf_C3HC4_RING-type"/>
</dbReference>
<dbReference type="PANTHER" id="PTHR23327:SF51">
    <property type="entry name" value="TRANSCRIPTIONAL REGULATOR OF YEAST FORM ADHERENCE 3"/>
    <property type="match status" value="1"/>
</dbReference>
<feature type="domain" description="RING-type" evidence="6">
    <location>
        <begin position="379"/>
        <end position="418"/>
    </location>
</feature>
<organism evidence="8">
    <name type="scientific">Gaeumannomyces tritici (strain R3-111a-1)</name>
    <name type="common">Wheat and barley take-all root rot fungus</name>
    <name type="synonym">Gaeumannomyces graminis var. tritici</name>
    <dbReference type="NCBI Taxonomy" id="644352"/>
    <lineage>
        <taxon>Eukaryota</taxon>
        <taxon>Fungi</taxon>
        <taxon>Dikarya</taxon>
        <taxon>Ascomycota</taxon>
        <taxon>Pezizomycotina</taxon>
        <taxon>Sordariomycetes</taxon>
        <taxon>Sordariomycetidae</taxon>
        <taxon>Magnaporthales</taxon>
        <taxon>Magnaporthaceae</taxon>
        <taxon>Gaeumannomyces</taxon>
    </lineage>
</organism>
<dbReference type="Pfam" id="PF03105">
    <property type="entry name" value="SPX"/>
    <property type="match status" value="1"/>
</dbReference>
<protein>
    <submittedName>
        <fullName evidence="8">RING-14 protein</fullName>
    </submittedName>
</protein>
<accession>J3PKL5</accession>
<evidence type="ECO:0000256" key="3">
    <source>
        <dbReference type="ARBA" id="ARBA00022833"/>
    </source>
</evidence>